<reference evidence="5" key="1">
    <citation type="submission" date="2022-12" db="EMBL/GenBank/DDBJ databases">
        <title>Bacterial isolates from different developmental stages of Nematostella vectensis.</title>
        <authorList>
            <person name="Fraune S."/>
        </authorList>
    </citation>
    <scope>NUCLEOTIDE SEQUENCE</scope>
    <source>
        <strain evidence="5">G21630-S1</strain>
    </source>
</reference>
<dbReference type="GO" id="GO:0008168">
    <property type="term" value="F:methyltransferase activity"/>
    <property type="evidence" value="ECO:0007669"/>
    <property type="project" value="UniProtKB-KW"/>
</dbReference>
<dbReference type="PANTHER" id="PTHR13610">
    <property type="entry name" value="METHYLTRANSFERASE DOMAIN-CONTAINING PROTEIN"/>
    <property type="match status" value="1"/>
</dbReference>
<organism evidence="5 6">
    <name type="scientific">Kiloniella laminariae</name>
    <dbReference type="NCBI Taxonomy" id="454162"/>
    <lineage>
        <taxon>Bacteria</taxon>
        <taxon>Pseudomonadati</taxon>
        <taxon>Pseudomonadota</taxon>
        <taxon>Alphaproteobacteria</taxon>
        <taxon>Rhodospirillales</taxon>
        <taxon>Kiloniellaceae</taxon>
        <taxon>Kiloniella</taxon>
    </lineage>
</organism>
<keyword evidence="4" id="KW-0472">Membrane</keyword>
<gene>
    <name evidence="5" type="ORF">O4H49_18320</name>
</gene>
<evidence type="ECO:0000313" key="6">
    <source>
        <dbReference type="Proteomes" id="UP001069802"/>
    </source>
</evidence>
<feature type="transmembrane region" description="Helical" evidence="4">
    <location>
        <begin position="12"/>
        <end position="33"/>
    </location>
</feature>
<keyword evidence="1 5" id="KW-0489">Methyltransferase</keyword>
<evidence type="ECO:0000256" key="1">
    <source>
        <dbReference type="ARBA" id="ARBA00022603"/>
    </source>
</evidence>
<dbReference type="SUPFAM" id="SSF53335">
    <property type="entry name" value="S-adenosyl-L-methionine-dependent methyltransferases"/>
    <property type="match status" value="1"/>
</dbReference>
<keyword evidence="3" id="KW-0949">S-adenosyl-L-methionine</keyword>
<evidence type="ECO:0000256" key="2">
    <source>
        <dbReference type="ARBA" id="ARBA00022679"/>
    </source>
</evidence>
<dbReference type="InterPro" id="IPR029063">
    <property type="entry name" value="SAM-dependent_MTases_sf"/>
</dbReference>
<evidence type="ECO:0000256" key="4">
    <source>
        <dbReference type="SAM" id="Phobius"/>
    </source>
</evidence>
<dbReference type="Proteomes" id="UP001069802">
    <property type="component" value="Unassembled WGS sequence"/>
</dbReference>
<accession>A0ABT4LNL5</accession>
<evidence type="ECO:0000256" key="3">
    <source>
        <dbReference type="ARBA" id="ARBA00022691"/>
    </source>
</evidence>
<feature type="transmembrane region" description="Helical" evidence="4">
    <location>
        <begin position="45"/>
        <end position="67"/>
    </location>
</feature>
<keyword evidence="2" id="KW-0808">Transferase</keyword>
<dbReference type="InterPro" id="IPR026170">
    <property type="entry name" value="FAM173A/B"/>
</dbReference>
<comment type="caution">
    <text evidence="5">The sequence shown here is derived from an EMBL/GenBank/DDBJ whole genome shotgun (WGS) entry which is preliminary data.</text>
</comment>
<proteinExistence type="predicted"/>
<name>A0ABT4LNL5_9PROT</name>
<keyword evidence="6" id="KW-1185">Reference proteome</keyword>
<dbReference type="RefSeq" id="WP_269424889.1">
    <property type="nucleotide sequence ID" value="NZ_JAPWGY010000010.1"/>
</dbReference>
<protein>
    <submittedName>
        <fullName evidence="5">Class I SAM-dependent methyltransferase</fullName>
    </submittedName>
</protein>
<dbReference type="EMBL" id="JAPWGY010000010">
    <property type="protein sequence ID" value="MCZ4282745.1"/>
    <property type="molecule type" value="Genomic_DNA"/>
</dbReference>
<keyword evidence="4" id="KW-1133">Transmembrane helix</keyword>
<feature type="transmembrane region" description="Helical" evidence="4">
    <location>
        <begin position="74"/>
        <end position="101"/>
    </location>
</feature>
<dbReference type="Gene3D" id="3.40.50.150">
    <property type="entry name" value="Vaccinia Virus protein VP39"/>
    <property type="match status" value="1"/>
</dbReference>
<dbReference type="GO" id="GO:0032259">
    <property type="term" value="P:methylation"/>
    <property type="evidence" value="ECO:0007669"/>
    <property type="project" value="UniProtKB-KW"/>
</dbReference>
<sequence length="256" mass="29059">MRAFFRKPAPKALLTQIVAAGLALFFWKTVPLLTQTGVGLWLLPVLWGTLAAILGVGLFSLPVWWSFINFFFPLALFIASGLALPAWVYLVAFILCLAVFWNVGSERVPLYLTNRKTWEGLSELLPDKEGFSFVDIGSGIGGTLMYLARKHPRGQFTGVENAPVPYVISWLWQKISRSPNITCRYGDYWQMDFSSQDVIYCFLSPEPMPRVYEKAARELKSGALLISNSFDVPDHPPHQVIQLNDQRKTRLLIWKF</sequence>
<evidence type="ECO:0000313" key="5">
    <source>
        <dbReference type="EMBL" id="MCZ4282745.1"/>
    </source>
</evidence>
<dbReference type="CDD" id="cd02440">
    <property type="entry name" value="AdoMet_MTases"/>
    <property type="match status" value="1"/>
</dbReference>
<keyword evidence="4" id="KW-0812">Transmembrane</keyword>
<dbReference type="PANTHER" id="PTHR13610:SF9">
    <property type="entry name" value="FI06469P"/>
    <property type="match status" value="1"/>
</dbReference>